<dbReference type="EMBL" id="CAAALY010254166">
    <property type="protein sequence ID" value="VEL37159.1"/>
    <property type="molecule type" value="Genomic_DNA"/>
</dbReference>
<evidence type="ECO:0000313" key="2">
    <source>
        <dbReference type="EMBL" id="VEL37159.1"/>
    </source>
</evidence>
<proteinExistence type="predicted"/>
<feature type="chain" id="PRO_5019426389" description="Secreted protein" evidence="1">
    <location>
        <begin position="18"/>
        <end position="77"/>
    </location>
</feature>
<comment type="caution">
    <text evidence="2">The sequence shown here is derived from an EMBL/GenBank/DDBJ whole genome shotgun (WGS) entry which is preliminary data.</text>
</comment>
<keyword evidence="3" id="KW-1185">Reference proteome</keyword>
<gene>
    <name evidence="2" type="ORF">PXEA_LOCUS30599</name>
</gene>
<evidence type="ECO:0008006" key="4">
    <source>
        <dbReference type="Google" id="ProtNLM"/>
    </source>
</evidence>
<sequence length="77" mass="8555">MLSLDLAVELVFSTCLGVVSFSATCQLPGRNANKPLVQRKPHLRHGLICTARIPSFGRTPEEVDGMFQSRQESRLDK</sequence>
<evidence type="ECO:0000313" key="3">
    <source>
        <dbReference type="Proteomes" id="UP000784294"/>
    </source>
</evidence>
<name>A0A448XIB8_9PLAT</name>
<reference evidence="2" key="1">
    <citation type="submission" date="2018-11" db="EMBL/GenBank/DDBJ databases">
        <authorList>
            <consortium name="Pathogen Informatics"/>
        </authorList>
    </citation>
    <scope>NUCLEOTIDE SEQUENCE</scope>
</reference>
<dbReference type="Proteomes" id="UP000784294">
    <property type="component" value="Unassembled WGS sequence"/>
</dbReference>
<organism evidence="2 3">
    <name type="scientific">Protopolystoma xenopodis</name>
    <dbReference type="NCBI Taxonomy" id="117903"/>
    <lineage>
        <taxon>Eukaryota</taxon>
        <taxon>Metazoa</taxon>
        <taxon>Spiralia</taxon>
        <taxon>Lophotrochozoa</taxon>
        <taxon>Platyhelminthes</taxon>
        <taxon>Monogenea</taxon>
        <taxon>Polyopisthocotylea</taxon>
        <taxon>Polystomatidea</taxon>
        <taxon>Polystomatidae</taxon>
        <taxon>Protopolystoma</taxon>
    </lineage>
</organism>
<dbReference type="AlphaFoldDB" id="A0A448XIB8"/>
<feature type="signal peptide" evidence="1">
    <location>
        <begin position="1"/>
        <end position="17"/>
    </location>
</feature>
<evidence type="ECO:0000256" key="1">
    <source>
        <dbReference type="SAM" id="SignalP"/>
    </source>
</evidence>
<keyword evidence="1" id="KW-0732">Signal</keyword>
<accession>A0A448XIB8</accession>
<protein>
    <recommendedName>
        <fullName evidence="4">Secreted protein</fullName>
    </recommendedName>
</protein>